<dbReference type="PANTHER" id="PTHR43281:SF1">
    <property type="entry name" value="FARNESYL DIPHOSPHATE SYNTHASE"/>
    <property type="match status" value="1"/>
</dbReference>
<comment type="cofactor">
    <cofactor evidence="1">
        <name>Mg(2+)</name>
        <dbReference type="ChEBI" id="CHEBI:18420"/>
    </cofactor>
</comment>
<accession>A0AAJ5PTE1</accession>
<proteinExistence type="inferred from homology"/>
<dbReference type="GO" id="GO:0016114">
    <property type="term" value="P:terpenoid biosynthetic process"/>
    <property type="evidence" value="ECO:0007669"/>
    <property type="project" value="UniProtKB-ARBA"/>
</dbReference>
<reference evidence="8" key="1">
    <citation type="submission" date="2022-11" db="EMBL/GenBank/DDBJ databases">
        <title>The whole genome sequencing of pests is an important tool to study the evolution of the plant-insect interaction and insecticide resistance.</title>
        <authorList>
            <person name="Kananovich Y."/>
        </authorList>
    </citation>
    <scope>NUCLEOTIDE SEQUENCE</scope>
    <source>
        <strain evidence="8">BSU_Mac_2017</strain>
    </source>
</reference>
<keyword evidence="5" id="KW-0460">Magnesium</keyword>
<evidence type="ECO:0000256" key="7">
    <source>
        <dbReference type="RuleBase" id="RU004466"/>
    </source>
</evidence>
<evidence type="ECO:0000256" key="5">
    <source>
        <dbReference type="ARBA" id="ARBA00022842"/>
    </source>
</evidence>
<evidence type="ECO:0000256" key="4">
    <source>
        <dbReference type="ARBA" id="ARBA00022723"/>
    </source>
</evidence>
<evidence type="ECO:0000256" key="1">
    <source>
        <dbReference type="ARBA" id="ARBA00001946"/>
    </source>
</evidence>
<dbReference type="PROSITE" id="PS00723">
    <property type="entry name" value="POLYPRENYL_SYNTHASE_1"/>
    <property type="match status" value="1"/>
</dbReference>
<organism evidence="8 9">
    <name type="scientific">Buchnera aphidicola</name>
    <name type="common">Macrosiphum albifrons</name>
    <dbReference type="NCBI Taxonomy" id="2994844"/>
    <lineage>
        <taxon>Bacteria</taxon>
        <taxon>Pseudomonadati</taxon>
        <taxon>Pseudomonadota</taxon>
        <taxon>Gammaproteobacteria</taxon>
        <taxon>Enterobacterales</taxon>
        <taxon>Erwiniaceae</taxon>
        <taxon>Buchnera</taxon>
    </lineage>
</organism>
<keyword evidence="4" id="KW-0479">Metal-binding</keyword>
<dbReference type="SFLD" id="SFLDS00005">
    <property type="entry name" value="Isoprenoid_Synthase_Type_I"/>
    <property type="match status" value="1"/>
</dbReference>
<dbReference type="InterPro" id="IPR008949">
    <property type="entry name" value="Isoprenoid_synthase_dom_sf"/>
</dbReference>
<dbReference type="EMBL" id="CP113409">
    <property type="protein sequence ID" value="WAI11650.1"/>
    <property type="molecule type" value="Genomic_DNA"/>
</dbReference>
<dbReference type="Proteomes" id="UP001163094">
    <property type="component" value="Chromosome"/>
</dbReference>
<dbReference type="AlphaFoldDB" id="A0AAJ5PTE1"/>
<dbReference type="SFLD" id="SFLDG01017">
    <property type="entry name" value="Polyprenyl_Transferase_Like"/>
    <property type="match status" value="1"/>
</dbReference>
<gene>
    <name evidence="8" type="ORF">OW721_02360</name>
</gene>
<dbReference type="GO" id="GO:0004659">
    <property type="term" value="F:prenyltransferase activity"/>
    <property type="evidence" value="ECO:0007669"/>
    <property type="project" value="InterPro"/>
</dbReference>
<keyword evidence="3 7" id="KW-0808">Transferase</keyword>
<dbReference type="PROSITE" id="PS00444">
    <property type="entry name" value="POLYPRENYL_SYNTHASE_2"/>
    <property type="match status" value="1"/>
</dbReference>
<evidence type="ECO:0000256" key="6">
    <source>
        <dbReference type="ARBA" id="ARBA00023229"/>
    </source>
</evidence>
<dbReference type="InterPro" id="IPR033749">
    <property type="entry name" value="Polyprenyl_synt_CS"/>
</dbReference>
<name>A0AAJ5PTE1_9GAMM</name>
<evidence type="ECO:0000313" key="8">
    <source>
        <dbReference type="EMBL" id="WAI11650.1"/>
    </source>
</evidence>
<dbReference type="PANTHER" id="PTHR43281">
    <property type="entry name" value="FARNESYL DIPHOSPHATE SYNTHASE"/>
    <property type="match status" value="1"/>
</dbReference>
<comment type="similarity">
    <text evidence="2 7">Belongs to the FPP/GGPP synthase family.</text>
</comment>
<dbReference type="GO" id="GO:0046872">
    <property type="term" value="F:metal ion binding"/>
    <property type="evidence" value="ECO:0007669"/>
    <property type="project" value="UniProtKB-KW"/>
</dbReference>
<dbReference type="Pfam" id="PF00348">
    <property type="entry name" value="polyprenyl_synt"/>
    <property type="match status" value="1"/>
</dbReference>
<dbReference type="FunFam" id="1.10.600.10:FF:000001">
    <property type="entry name" value="Geranylgeranyl diphosphate synthase"/>
    <property type="match status" value="1"/>
</dbReference>
<dbReference type="InterPro" id="IPR000092">
    <property type="entry name" value="Polyprenyl_synt"/>
</dbReference>
<dbReference type="Gene3D" id="1.10.600.10">
    <property type="entry name" value="Farnesyl Diphosphate Synthase"/>
    <property type="match status" value="1"/>
</dbReference>
<sequence length="294" mass="33590">MHFFHLYKIYKNRINKKLFHILNQLSFQKSNLLNAMKYSVFSGSKRLRSSLVYATGEVLRVNIITLDTISASIEFIHSYSLIHDDLPCMDDDNFRRGKISCHIKYGESTSLLAGDALQSLAFNVLSTNFMPNVSNSKRIKMISELSNSIGSSGMCIGQKLDLEAETEEVNLSRLDTINFYKTAYLMRSAVRLVYLSSNNFSKSVLSILDVFSISLGLAFQIQDDILDFKKDTVNIKNNKIIKKNTYPSIIGLDKSKKKIKQLYKKSLLALHSLKKNFNTNTLEKLIKFIIKRIE</sequence>
<dbReference type="SUPFAM" id="SSF48576">
    <property type="entry name" value="Terpenoid synthases"/>
    <property type="match status" value="1"/>
</dbReference>
<evidence type="ECO:0000256" key="2">
    <source>
        <dbReference type="ARBA" id="ARBA00006706"/>
    </source>
</evidence>
<keyword evidence="6" id="KW-0414">Isoprene biosynthesis</keyword>
<protein>
    <submittedName>
        <fullName evidence="8">Polyprenyl synthetase family protein</fullName>
    </submittedName>
</protein>
<evidence type="ECO:0000256" key="3">
    <source>
        <dbReference type="ARBA" id="ARBA00022679"/>
    </source>
</evidence>
<dbReference type="GO" id="GO:0008654">
    <property type="term" value="P:phospholipid biosynthetic process"/>
    <property type="evidence" value="ECO:0007669"/>
    <property type="project" value="UniProtKB-ARBA"/>
</dbReference>
<evidence type="ECO:0000313" key="9">
    <source>
        <dbReference type="Proteomes" id="UP001163094"/>
    </source>
</evidence>